<feature type="domain" description="Peptidase M16 middle/third" evidence="9">
    <location>
        <begin position="381"/>
        <end position="660"/>
    </location>
</feature>
<comment type="similarity">
    <text evidence="1">Belongs to the peptidase M16 family.</text>
</comment>
<reference evidence="11 12" key="1">
    <citation type="submission" date="2023-01" db="EMBL/GenBank/DDBJ databases">
        <authorList>
            <person name="Whitehead M."/>
        </authorList>
    </citation>
    <scope>NUCLEOTIDE SEQUENCE [LARGE SCALE GENOMIC DNA]</scope>
</reference>
<evidence type="ECO:0000256" key="2">
    <source>
        <dbReference type="ARBA" id="ARBA00022670"/>
    </source>
</evidence>
<dbReference type="FunFam" id="3.30.830.10:FF:000005">
    <property type="entry name" value="nardilysin isoform X1"/>
    <property type="match status" value="1"/>
</dbReference>
<dbReference type="SUPFAM" id="SSF63411">
    <property type="entry name" value="LuxS/MPP-like metallohydrolase"/>
    <property type="match status" value="4"/>
</dbReference>
<feature type="domain" description="Peptidase M16 N-terminal" evidence="7">
    <location>
        <begin position="33"/>
        <end position="170"/>
    </location>
</feature>
<feature type="domain" description="Peptidase M16 C-terminal" evidence="8">
    <location>
        <begin position="199"/>
        <end position="373"/>
    </location>
</feature>
<evidence type="ECO:0000256" key="1">
    <source>
        <dbReference type="ARBA" id="ARBA00007261"/>
    </source>
</evidence>
<dbReference type="GO" id="GO:0004222">
    <property type="term" value="F:metalloendopeptidase activity"/>
    <property type="evidence" value="ECO:0007669"/>
    <property type="project" value="TreeGrafter"/>
</dbReference>
<protein>
    <recommendedName>
        <fullName evidence="13">Insulin-degrading enzyme</fullName>
    </recommendedName>
</protein>
<dbReference type="GO" id="GO:0005739">
    <property type="term" value="C:mitochondrion"/>
    <property type="evidence" value="ECO:0007669"/>
    <property type="project" value="TreeGrafter"/>
</dbReference>
<evidence type="ECO:0000313" key="12">
    <source>
        <dbReference type="Proteomes" id="UP001160148"/>
    </source>
</evidence>
<dbReference type="FunFam" id="3.30.830.10:FF:000004">
    <property type="entry name" value="Putative insulin-degrading enzyme"/>
    <property type="match status" value="1"/>
</dbReference>
<dbReference type="InterPro" id="IPR007863">
    <property type="entry name" value="Peptidase_M16_C"/>
</dbReference>
<dbReference type="Pfam" id="PF16187">
    <property type="entry name" value="Peptidase_M16_M"/>
    <property type="match status" value="1"/>
</dbReference>
<dbReference type="Pfam" id="PF00675">
    <property type="entry name" value="Peptidase_M16"/>
    <property type="match status" value="1"/>
</dbReference>
<evidence type="ECO:0000313" key="11">
    <source>
        <dbReference type="EMBL" id="CAI6355362.1"/>
    </source>
</evidence>
<comment type="caution">
    <text evidence="11">The sequence shown here is derived from an EMBL/GenBank/DDBJ whole genome shotgun (WGS) entry which is preliminary data.</text>
</comment>
<dbReference type="PANTHER" id="PTHR43690">
    <property type="entry name" value="NARDILYSIN"/>
    <property type="match status" value="1"/>
</dbReference>
<dbReference type="AlphaFoldDB" id="A0AAV0WI85"/>
<dbReference type="Pfam" id="PF05193">
    <property type="entry name" value="Peptidase_M16_C"/>
    <property type="match status" value="1"/>
</dbReference>
<evidence type="ECO:0000256" key="5">
    <source>
        <dbReference type="ARBA" id="ARBA00022833"/>
    </source>
</evidence>
<keyword evidence="12" id="KW-1185">Reference proteome</keyword>
<organism evidence="11 12">
    <name type="scientific">Macrosiphum euphorbiae</name>
    <name type="common">potato aphid</name>
    <dbReference type="NCBI Taxonomy" id="13131"/>
    <lineage>
        <taxon>Eukaryota</taxon>
        <taxon>Metazoa</taxon>
        <taxon>Ecdysozoa</taxon>
        <taxon>Arthropoda</taxon>
        <taxon>Hexapoda</taxon>
        <taxon>Insecta</taxon>
        <taxon>Pterygota</taxon>
        <taxon>Neoptera</taxon>
        <taxon>Paraneoptera</taxon>
        <taxon>Hemiptera</taxon>
        <taxon>Sternorrhyncha</taxon>
        <taxon>Aphidomorpha</taxon>
        <taxon>Aphidoidea</taxon>
        <taxon>Aphididae</taxon>
        <taxon>Macrosiphini</taxon>
        <taxon>Macrosiphum</taxon>
    </lineage>
</organism>
<evidence type="ECO:0000259" key="10">
    <source>
        <dbReference type="Pfam" id="PF22456"/>
    </source>
</evidence>
<feature type="domain" description="Coenzyme PQQ synthesis protein F-like C-terminal lobe" evidence="10">
    <location>
        <begin position="769"/>
        <end position="864"/>
    </location>
</feature>
<dbReference type="Proteomes" id="UP001160148">
    <property type="component" value="Unassembled WGS sequence"/>
</dbReference>
<evidence type="ECO:0000259" key="7">
    <source>
        <dbReference type="Pfam" id="PF00675"/>
    </source>
</evidence>
<dbReference type="InterPro" id="IPR011765">
    <property type="entry name" value="Pept_M16_N"/>
</dbReference>
<dbReference type="InterPro" id="IPR050626">
    <property type="entry name" value="Peptidase_M16"/>
</dbReference>
<dbReference type="Pfam" id="PF22456">
    <property type="entry name" value="PqqF-like_C_4"/>
    <property type="match status" value="1"/>
</dbReference>
<dbReference type="InterPro" id="IPR011249">
    <property type="entry name" value="Metalloenz_LuxS/M16"/>
</dbReference>
<evidence type="ECO:0000256" key="6">
    <source>
        <dbReference type="ARBA" id="ARBA00023049"/>
    </source>
</evidence>
<dbReference type="PANTHER" id="PTHR43690:SF18">
    <property type="entry name" value="INSULIN-DEGRADING ENZYME-RELATED"/>
    <property type="match status" value="1"/>
</dbReference>
<keyword evidence="3" id="KW-0479">Metal-binding</keyword>
<keyword evidence="2" id="KW-0645">Protease</keyword>
<dbReference type="EMBL" id="CARXXK010000002">
    <property type="protein sequence ID" value="CAI6355362.1"/>
    <property type="molecule type" value="Genomic_DNA"/>
</dbReference>
<sequence>MSDPDIILRTNVVRKSVKDLRDYRALKLKNGLKVLLISDPDTDNSAASLAVAVGSLNDPKDLPGLAHFCEHMLIMGTKTYPGENEFLKFIAQNGGYYRAYTAIDHTNYYCSSKTDELGQLLDRFSRFFSEPLFTASSAEKEINAINSEHEKNKADDNWRLEQLKRSLSVPNHPFNMFGTGTKQTLWDIPKKKKIKICRKLLKFHSKWYSSHLMNLAVLGKEDLNTLEDMVVSLFKHIKKKNINLPTWTDPIYKKEQLATKTIVVPVKDIRQLIVNFLLKDQQPFYKTMPIDYLNALFGDKGPTSISAVLMKKGWSTGVSANNIVEARGIEYYEINVELTEVGLDHVDDIVKLIFQYVIMLKRNGPAPWFHEETKVIKAIEFYFKDKESPLPYVCTITPRMIRYKIRDVLIAEHLIEEWKPELITDLMNYFTPENMRITVVSKTYQNQTNAVDPYYGTQYSVLKIPEKALNNWRNAEVSEELKIPSTNEYIANKFSIVPIGHNKSKIPQIFYSSSIIRCWLNTDTIFRLPKAYISVELYSPIVAIDPLNCNIMDIFVRLFNEDFSQHTCIANRAVLHSKIKSRIFGFNIKFDGFNHKMHHLVKRTIAKLLAFKIDPKRLEIIKGEKIRELNNIKMEQPYLSAMRYSSLILSEVAWSPFELLRFIDNINANDVRHFIDKFLSHMFIEAMLYGNVDKQMASILIYELKRACLTRVGFRPLLPQEMIRSREVEMDDGESKLYERVSYFHNSSCVYVNLQCGIQSTKDNMVVSLFKQIIEESCYNILRTQEQLGYVVMSLSGKSNGVLYVGILVQSSLSPTFVHTRIENYLSTVEELLNDLPEDDFSRNKDSLSIKLAENPKGQNEQAAVFRSEIKNQNYNFNRAKIEVEELRSITKSDIIDFYNEKISRTGSKRRKLAVHIKSSMNDAIDKLKSNSNCPADKYSLAIMNVQKIKDIIEFKKSHRLYPVPKSFIPIENTSIKLLNDDPDILYYGIPHGRRRNNISTL</sequence>
<dbReference type="Gene3D" id="3.30.830.10">
    <property type="entry name" value="Metalloenzyme, LuxS/M16 peptidase-like"/>
    <property type="match status" value="4"/>
</dbReference>
<dbReference type="GO" id="GO:0043171">
    <property type="term" value="P:peptide catabolic process"/>
    <property type="evidence" value="ECO:0007669"/>
    <property type="project" value="TreeGrafter"/>
</dbReference>
<gene>
    <name evidence="11" type="ORF">MEUPH1_LOCUS11227</name>
</gene>
<keyword evidence="4" id="KW-0378">Hydrolase</keyword>
<dbReference type="InterPro" id="IPR032632">
    <property type="entry name" value="Peptidase_M16_M"/>
</dbReference>
<evidence type="ECO:0008006" key="13">
    <source>
        <dbReference type="Google" id="ProtNLM"/>
    </source>
</evidence>
<evidence type="ECO:0000256" key="4">
    <source>
        <dbReference type="ARBA" id="ARBA00022801"/>
    </source>
</evidence>
<dbReference type="GO" id="GO:0046872">
    <property type="term" value="F:metal ion binding"/>
    <property type="evidence" value="ECO:0007669"/>
    <property type="project" value="UniProtKB-KW"/>
</dbReference>
<dbReference type="GO" id="GO:0005829">
    <property type="term" value="C:cytosol"/>
    <property type="evidence" value="ECO:0007669"/>
    <property type="project" value="TreeGrafter"/>
</dbReference>
<evidence type="ECO:0000256" key="3">
    <source>
        <dbReference type="ARBA" id="ARBA00022723"/>
    </source>
</evidence>
<dbReference type="GO" id="GO:0051603">
    <property type="term" value="P:proteolysis involved in protein catabolic process"/>
    <property type="evidence" value="ECO:0007669"/>
    <property type="project" value="TreeGrafter"/>
</dbReference>
<proteinExistence type="inferred from homology"/>
<dbReference type="InterPro" id="IPR054734">
    <property type="entry name" value="PqqF-like_C_4"/>
</dbReference>
<keyword evidence="6" id="KW-0482">Metalloprotease</keyword>
<keyword evidence="5" id="KW-0862">Zinc</keyword>
<evidence type="ECO:0000259" key="8">
    <source>
        <dbReference type="Pfam" id="PF05193"/>
    </source>
</evidence>
<accession>A0AAV0WI85</accession>
<name>A0AAV0WI85_9HEMI</name>
<evidence type="ECO:0000259" key="9">
    <source>
        <dbReference type="Pfam" id="PF16187"/>
    </source>
</evidence>